<dbReference type="OrthoDB" id="9798772at2"/>
<dbReference type="PANTHER" id="PTHR33620">
    <property type="entry name" value="UREASE ACCESSORY PROTEIN F"/>
    <property type="match status" value="1"/>
</dbReference>
<evidence type="ECO:0000256" key="1">
    <source>
        <dbReference type="ARBA" id="ARBA00022988"/>
    </source>
</evidence>
<protein>
    <recommendedName>
        <fullName evidence="3">Urease accessory protein UreF</fullName>
    </recommendedName>
</protein>
<dbReference type="GO" id="GO:0016151">
    <property type="term" value="F:nickel cation binding"/>
    <property type="evidence" value="ECO:0007669"/>
    <property type="project" value="UniProtKB-UniRule"/>
</dbReference>
<dbReference type="EMBL" id="JPGN01000086">
    <property type="protein sequence ID" value="KFI18211.1"/>
    <property type="molecule type" value="Genomic_DNA"/>
</dbReference>
<comment type="caution">
    <text evidence="4">The sequence shown here is derived from an EMBL/GenBank/DDBJ whole genome shotgun (WGS) entry which is preliminary data.</text>
</comment>
<name>A0A0E2YZ48_9GAMM</name>
<dbReference type="PIRSF" id="PIRSF009467">
    <property type="entry name" value="Ureas_acces_UreF"/>
    <property type="match status" value="1"/>
</dbReference>
<organism evidence="4 5">
    <name type="scientific">Nitrosococcus oceani C-27</name>
    <dbReference type="NCBI Taxonomy" id="314279"/>
    <lineage>
        <taxon>Bacteria</taxon>
        <taxon>Pseudomonadati</taxon>
        <taxon>Pseudomonadota</taxon>
        <taxon>Gammaproteobacteria</taxon>
        <taxon>Chromatiales</taxon>
        <taxon>Chromatiaceae</taxon>
        <taxon>Nitrosococcus</taxon>
    </lineage>
</organism>
<dbReference type="HOGENOM" id="CLU_049215_2_1_6"/>
<dbReference type="InterPro" id="IPR038277">
    <property type="entry name" value="UreF_sf"/>
</dbReference>
<dbReference type="PANTHER" id="PTHR33620:SF1">
    <property type="entry name" value="UREASE ACCESSORY PROTEIN F"/>
    <property type="match status" value="1"/>
</dbReference>
<evidence type="ECO:0000256" key="3">
    <source>
        <dbReference type="HAMAP-Rule" id="MF_01385"/>
    </source>
</evidence>
<dbReference type="Pfam" id="PF01730">
    <property type="entry name" value="UreF"/>
    <property type="match status" value="1"/>
</dbReference>
<keyword evidence="2 3" id="KW-0143">Chaperone</keyword>
<keyword evidence="1 3" id="KW-0996">Nickel insertion</keyword>
<dbReference type="SMR" id="A0A0E2YZ48"/>
<keyword evidence="3" id="KW-0963">Cytoplasm</keyword>
<proteinExistence type="inferred from homology"/>
<comment type="subunit">
    <text evidence="3">UreD, UreF and UreG form a complex that acts as a GTP-hydrolysis-dependent molecular chaperone, activating the urease apoprotein by helping to assemble the nickel containing metallocenter of UreC. The UreE protein probably delivers the nickel.</text>
</comment>
<dbReference type="HAMAP" id="MF_01385">
    <property type="entry name" value="UreF"/>
    <property type="match status" value="1"/>
</dbReference>
<reference evidence="4 5" key="1">
    <citation type="submission" date="2014-07" db="EMBL/GenBank/DDBJ databases">
        <title>Comparative analysis of Nitrosococcus oceani genome inventories of strains from Pacific and Atlantic gyres.</title>
        <authorList>
            <person name="Lim C.K."/>
            <person name="Wang L."/>
            <person name="Sayavedra-Soto L.A."/>
            <person name="Klotz M.G."/>
        </authorList>
    </citation>
    <scope>NUCLEOTIDE SEQUENCE [LARGE SCALE GENOMIC DNA]</scope>
    <source>
        <strain evidence="4 5">C-27</strain>
    </source>
</reference>
<dbReference type="GO" id="GO:0005737">
    <property type="term" value="C:cytoplasm"/>
    <property type="evidence" value="ECO:0007669"/>
    <property type="project" value="UniProtKB-SubCell"/>
</dbReference>
<dbReference type="InterPro" id="IPR002639">
    <property type="entry name" value="UreF"/>
</dbReference>
<sequence length="224" mass="25281">MNSLWPLLRLASPQLPIGAYTYSQGLESAIDQGIVWDADSVRLWLSDQLAMNIACFEAPLFARMLEAAAQGQWQQLFYWAEEYVASRETRELYQESRQMGFSLVQLLNDLPELDEAMRHQLLGFVEPPLPLVWAVAARTWNLDTRSAVAAWLWGWLENQLAALMKALPLGQQAAQRLLSQLLPELDEALETALACSDEQLANGTLGLSIASMIHETQYTRLFRS</sequence>
<dbReference type="Gene3D" id="1.10.4190.10">
    <property type="entry name" value="Urease accessory protein UreF"/>
    <property type="match status" value="1"/>
</dbReference>
<dbReference type="Proteomes" id="UP000028839">
    <property type="component" value="Unassembled WGS sequence"/>
</dbReference>
<evidence type="ECO:0000313" key="4">
    <source>
        <dbReference type="EMBL" id="KFI18211.1"/>
    </source>
</evidence>
<comment type="subcellular location">
    <subcellularLocation>
        <location evidence="3">Cytoplasm</location>
    </subcellularLocation>
</comment>
<comment type="function">
    <text evidence="3">Required for maturation of urease via the functional incorporation of the urease nickel metallocenter.</text>
</comment>
<evidence type="ECO:0000256" key="2">
    <source>
        <dbReference type="ARBA" id="ARBA00023186"/>
    </source>
</evidence>
<dbReference type="AlphaFoldDB" id="A0A0E2YZ48"/>
<evidence type="ECO:0000313" key="5">
    <source>
        <dbReference type="Proteomes" id="UP000028839"/>
    </source>
</evidence>
<comment type="similarity">
    <text evidence="3">Belongs to the UreF family.</text>
</comment>
<accession>A0A0E2YZ48</accession>
<gene>
    <name evidence="3" type="primary">ureF</name>
    <name evidence="4" type="ORF">IB75_15270</name>
</gene>